<sequence length="278" mass="32077">MRNRFAILEVFSTLLDGIVQPAAGPDPCGRAQARRIHTEHRPEATRIRGWDVMAKYKSLFINFYGTLAWEDENILQIVFRNIQVNSRRECSLQEIGNYWWQSLSRLLLESYGRAYQSQRQLAWECLAETLVYFDSFSRPDDLLALQYANWEQPNLYKDARRFVEQARQSYPVYILSNTDRADIEAALRLHGLEVDGVMTSEDVRAYKPRPEIFRCALEQFGVKREDVLHIGDSLSGDVGGATNVGIDTVWLNRKNKLGSFPHIRFICSDLCQLSAHLL</sequence>
<dbReference type="PRINTS" id="PR00413">
    <property type="entry name" value="HADHALOGNASE"/>
</dbReference>
<accession>A0ABN8U2Q4</accession>
<dbReference type="InterPro" id="IPR006439">
    <property type="entry name" value="HAD-SF_hydro_IA"/>
</dbReference>
<dbReference type="NCBIfam" id="TIGR01509">
    <property type="entry name" value="HAD-SF-IA-v3"/>
    <property type="match status" value="1"/>
</dbReference>
<keyword evidence="1 2" id="KW-0378">Hydrolase</keyword>
<proteinExistence type="predicted"/>
<name>A0ABN8U2Q4_9BACL</name>
<dbReference type="SUPFAM" id="SSF56784">
    <property type="entry name" value="HAD-like"/>
    <property type="match status" value="1"/>
</dbReference>
<gene>
    <name evidence="2" type="ORF">WJ0W_002596</name>
</gene>
<dbReference type="Proteomes" id="UP001154322">
    <property type="component" value="Unassembled WGS sequence"/>
</dbReference>
<keyword evidence="3" id="KW-1185">Reference proteome</keyword>
<protein>
    <submittedName>
        <fullName evidence="2">HAD family hydrolase</fullName>
    </submittedName>
</protein>
<dbReference type="NCBIfam" id="TIGR01549">
    <property type="entry name" value="HAD-SF-IA-v1"/>
    <property type="match status" value="1"/>
</dbReference>
<comment type="caution">
    <text evidence="2">The sequence shown here is derived from an EMBL/GenBank/DDBJ whole genome shotgun (WGS) entry which is preliminary data.</text>
</comment>
<dbReference type="EMBL" id="CALYLO010000003">
    <property type="protein sequence ID" value="CAH8245361.1"/>
    <property type="molecule type" value="Genomic_DNA"/>
</dbReference>
<dbReference type="InterPro" id="IPR036412">
    <property type="entry name" value="HAD-like_sf"/>
</dbReference>
<dbReference type="RefSeq" id="WP_213426981.1">
    <property type="nucleotide sequence ID" value="NZ_AP031286.1"/>
</dbReference>
<dbReference type="Gene3D" id="1.10.150.750">
    <property type="match status" value="1"/>
</dbReference>
<dbReference type="Gene3D" id="3.40.50.1000">
    <property type="entry name" value="HAD superfamily/HAD-like"/>
    <property type="match status" value="1"/>
</dbReference>
<evidence type="ECO:0000256" key="1">
    <source>
        <dbReference type="ARBA" id="ARBA00022801"/>
    </source>
</evidence>
<evidence type="ECO:0000313" key="3">
    <source>
        <dbReference type="Proteomes" id="UP001154322"/>
    </source>
</evidence>
<reference evidence="2" key="1">
    <citation type="submission" date="2022-06" db="EMBL/GenBank/DDBJ databases">
        <authorList>
            <person name="Dietemann V."/>
            <person name="Ory F."/>
            <person name="Dainat B."/>
            <person name="Oberhansli S."/>
        </authorList>
    </citation>
    <scope>NUCLEOTIDE SEQUENCE</scope>
    <source>
        <strain evidence="2">Ena-SAMPLE-TAB-26-04-2022-14:26:32:270-5432</strain>
    </source>
</reference>
<dbReference type="Pfam" id="PF00702">
    <property type="entry name" value="Hydrolase"/>
    <property type="match status" value="1"/>
</dbReference>
<dbReference type="InterPro" id="IPR023214">
    <property type="entry name" value="HAD_sf"/>
</dbReference>
<dbReference type="PANTHER" id="PTHR43316">
    <property type="entry name" value="HYDROLASE, HALOACID DELAHOGENASE-RELATED"/>
    <property type="match status" value="1"/>
</dbReference>
<organism evidence="2 3">
    <name type="scientific">Paenibacillus melissococcoides</name>
    <dbReference type="NCBI Taxonomy" id="2912268"/>
    <lineage>
        <taxon>Bacteria</taxon>
        <taxon>Bacillati</taxon>
        <taxon>Bacillota</taxon>
        <taxon>Bacilli</taxon>
        <taxon>Bacillales</taxon>
        <taxon>Paenibacillaceae</taxon>
        <taxon>Paenibacillus</taxon>
    </lineage>
</organism>
<dbReference type="GO" id="GO:0016787">
    <property type="term" value="F:hydrolase activity"/>
    <property type="evidence" value="ECO:0007669"/>
    <property type="project" value="UniProtKB-KW"/>
</dbReference>
<dbReference type="InterPro" id="IPR051540">
    <property type="entry name" value="S-2-haloacid_dehalogenase"/>
</dbReference>
<evidence type="ECO:0000313" key="2">
    <source>
        <dbReference type="EMBL" id="CAH8245361.1"/>
    </source>
</evidence>